<sequence>MGPTGSGKSSFIEAINSRSPRGPLGIAKNQLESVTKDVMGYCVRNVLHLRGPIIYIIDTPGFADPKMSELQVLGRLKGWRDDCNLGDTVCAIYFHPINDVRMASSKKKCMEALKSFWGLYNTPNITLVTTMWDNLRPEKRAAAEERFNNIAADTWGEWLGHGSKPIKFENTFESALSILNYVVRNGFSLKVESVPKAEGYGIAKPITGMPVAEELLRERINLLHQQCQVIDDDLRDPSNQENAELMQIFTKNRNIASELLEKFTSELEKYTLESALPAPPRSKSPRGYESGTRDVRLE</sequence>
<evidence type="ECO:0000313" key="3">
    <source>
        <dbReference type="Proteomes" id="UP000284842"/>
    </source>
</evidence>
<evidence type="ECO:0008006" key="4">
    <source>
        <dbReference type="Google" id="ProtNLM"/>
    </source>
</evidence>
<dbReference type="STRING" id="181874.A0A409YH20"/>
<protein>
    <recommendedName>
        <fullName evidence="4">G domain-containing protein</fullName>
    </recommendedName>
</protein>
<dbReference type="OrthoDB" id="8954335at2759"/>
<dbReference type="InParanoid" id="A0A409YH20"/>
<gene>
    <name evidence="2" type="ORF">CVT24_011661</name>
</gene>
<dbReference type="Gene3D" id="3.40.50.300">
    <property type="entry name" value="P-loop containing nucleotide triphosphate hydrolases"/>
    <property type="match status" value="1"/>
</dbReference>
<dbReference type="AlphaFoldDB" id="A0A409YH20"/>
<evidence type="ECO:0000256" key="1">
    <source>
        <dbReference type="SAM" id="MobiDB-lite"/>
    </source>
</evidence>
<dbReference type="SUPFAM" id="SSF52540">
    <property type="entry name" value="P-loop containing nucleoside triphosphate hydrolases"/>
    <property type="match status" value="1"/>
</dbReference>
<dbReference type="Proteomes" id="UP000284842">
    <property type="component" value="Unassembled WGS sequence"/>
</dbReference>
<proteinExistence type="predicted"/>
<accession>A0A409YH20</accession>
<name>A0A409YH20_9AGAR</name>
<organism evidence="2 3">
    <name type="scientific">Panaeolus cyanescens</name>
    <dbReference type="NCBI Taxonomy" id="181874"/>
    <lineage>
        <taxon>Eukaryota</taxon>
        <taxon>Fungi</taxon>
        <taxon>Dikarya</taxon>
        <taxon>Basidiomycota</taxon>
        <taxon>Agaricomycotina</taxon>
        <taxon>Agaricomycetes</taxon>
        <taxon>Agaricomycetidae</taxon>
        <taxon>Agaricales</taxon>
        <taxon>Agaricineae</taxon>
        <taxon>Galeropsidaceae</taxon>
        <taxon>Panaeolus</taxon>
    </lineage>
</organism>
<keyword evidence="3" id="KW-1185">Reference proteome</keyword>
<reference evidence="2 3" key="1">
    <citation type="journal article" date="2018" name="Evol. Lett.">
        <title>Horizontal gene cluster transfer increased hallucinogenic mushroom diversity.</title>
        <authorList>
            <person name="Reynolds H.T."/>
            <person name="Vijayakumar V."/>
            <person name="Gluck-Thaler E."/>
            <person name="Korotkin H.B."/>
            <person name="Matheny P.B."/>
            <person name="Slot J.C."/>
        </authorList>
    </citation>
    <scope>NUCLEOTIDE SEQUENCE [LARGE SCALE GENOMIC DNA]</scope>
    <source>
        <strain evidence="2 3">2629</strain>
    </source>
</reference>
<evidence type="ECO:0000313" key="2">
    <source>
        <dbReference type="EMBL" id="PPR02317.1"/>
    </source>
</evidence>
<comment type="caution">
    <text evidence="2">The sequence shown here is derived from an EMBL/GenBank/DDBJ whole genome shotgun (WGS) entry which is preliminary data.</text>
</comment>
<dbReference type="InterPro" id="IPR027417">
    <property type="entry name" value="P-loop_NTPase"/>
</dbReference>
<dbReference type="EMBL" id="NHTK01001176">
    <property type="protein sequence ID" value="PPR02317.1"/>
    <property type="molecule type" value="Genomic_DNA"/>
</dbReference>
<feature type="region of interest" description="Disordered" evidence="1">
    <location>
        <begin position="274"/>
        <end position="298"/>
    </location>
</feature>